<dbReference type="SUPFAM" id="SSF56317">
    <property type="entry name" value="Carbon-nitrogen hydrolase"/>
    <property type="match status" value="1"/>
</dbReference>
<dbReference type="Pfam" id="PF00795">
    <property type="entry name" value="CN_hydrolase"/>
    <property type="match status" value="1"/>
</dbReference>
<dbReference type="PANTHER" id="PTHR23088:SF50">
    <property type="entry name" value="HYDROLASE YHCX"/>
    <property type="match status" value="1"/>
</dbReference>
<dbReference type="RefSeq" id="WP_160774504.1">
    <property type="nucleotide sequence ID" value="NZ_WUMV01000002.1"/>
</dbReference>
<feature type="domain" description="CN hydrolase" evidence="1">
    <location>
        <begin position="6"/>
        <end position="270"/>
    </location>
</feature>
<organism evidence="2 3">
    <name type="scientific">Stappia sediminis</name>
    <dbReference type="NCBI Taxonomy" id="2692190"/>
    <lineage>
        <taxon>Bacteria</taxon>
        <taxon>Pseudomonadati</taxon>
        <taxon>Pseudomonadota</taxon>
        <taxon>Alphaproteobacteria</taxon>
        <taxon>Hyphomicrobiales</taxon>
        <taxon>Stappiaceae</taxon>
        <taxon>Stappia</taxon>
    </lineage>
</organism>
<proteinExistence type="predicted"/>
<evidence type="ECO:0000313" key="2">
    <source>
        <dbReference type="EMBL" id="MXN64260.1"/>
    </source>
</evidence>
<name>A0A7X3S6Y3_9HYPH</name>
<dbReference type="Gene3D" id="3.60.110.10">
    <property type="entry name" value="Carbon-nitrogen hydrolase"/>
    <property type="match status" value="1"/>
</dbReference>
<evidence type="ECO:0000259" key="1">
    <source>
        <dbReference type="PROSITE" id="PS50263"/>
    </source>
</evidence>
<evidence type="ECO:0000313" key="3">
    <source>
        <dbReference type="Proteomes" id="UP000433101"/>
    </source>
</evidence>
<sequence length="299" mass="32374">MSSETFRIALWSVNLGAEAGDLKAWLKRAESRVIEAKAQDARLLLMPEYVSEGFLAWKPAGLPEREEIAWLASQTPAAIDGLRTLVDRHDISIVAGSMPFAKDNTHTNRTHALLTDGRTLTYDKLCLTPAELDPVNMNIATGSRLTVFEVEGVRIALLICLDVEMPALSMLLAPLKPDLILVPSMTHQLSGYHRVYGCAKARAVELMTSVAVCGTVGVAKGATLHETNVSGAALYIPCEPELGFDGIAASHPPVDGMAREEPFVIADAPVGLVRRLREGGAEVWPGSWTGEHVRVNFEK</sequence>
<dbReference type="InterPro" id="IPR036526">
    <property type="entry name" value="C-N_Hydrolase_sf"/>
</dbReference>
<dbReference type="EMBL" id="WUMV01000002">
    <property type="protein sequence ID" value="MXN64260.1"/>
    <property type="molecule type" value="Genomic_DNA"/>
</dbReference>
<protein>
    <submittedName>
        <fullName evidence="2">Nitrilase</fullName>
    </submittedName>
</protein>
<keyword evidence="3" id="KW-1185">Reference proteome</keyword>
<dbReference type="PANTHER" id="PTHR23088">
    <property type="entry name" value="NITRILASE-RELATED"/>
    <property type="match status" value="1"/>
</dbReference>
<accession>A0A7X3S6Y3</accession>
<dbReference type="PROSITE" id="PS50263">
    <property type="entry name" value="CN_HYDROLASE"/>
    <property type="match status" value="1"/>
</dbReference>
<comment type="caution">
    <text evidence="2">The sequence shown here is derived from an EMBL/GenBank/DDBJ whole genome shotgun (WGS) entry which is preliminary data.</text>
</comment>
<dbReference type="InterPro" id="IPR003010">
    <property type="entry name" value="C-N_Hydrolase"/>
</dbReference>
<dbReference type="Proteomes" id="UP000433101">
    <property type="component" value="Unassembled WGS sequence"/>
</dbReference>
<dbReference type="AlphaFoldDB" id="A0A7X3S6Y3"/>
<gene>
    <name evidence="2" type="ORF">GR183_05040</name>
</gene>
<reference evidence="2 3" key="1">
    <citation type="submission" date="2019-12" db="EMBL/GenBank/DDBJ databases">
        <authorList>
            <person name="Li M."/>
        </authorList>
    </citation>
    <scope>NUCLEOTIDE SEQUENCE [LARGE SCALE GENOMIC DNA]</scope>
    <source>
        <strain evidence="2 3">GBMRC 2046</strain>
    </source>
</reference>